<dbReference type="EMBL" id="JAWDGP010005627">
    <property type="protein sequence ID" value="KAK3754891.1"/>
    <property type="molecule type" value="Genomic_DNA"/>
</dbReference>
<dbReference type="Proteomes" id="UP001283361">
    <property type="component" value="Unassembled WGS sequence"/>
</dbReference>
<organism evidence="2 3">
    <name type="scientific">Elysia crispata</name>
    <name type="common">lettuce slug</name>
    <dbReference type="NCBI Taxonomy" id="231223"/>
    <lineage>
        <taxon>Eukaryota</taxon>
        <taxon>Metazoa</taxon>
        <taxon>Spiralia</taxon>
        <taxon>Lophotrochozoa</taxon>
        <taxon>Mollusca</taxon>
        <taxon>Gastropoda</taxon>
        <taxon>Heterobranchia</taxon>
        <taxon>Euthyneura</taxon>
        <taxon>Panpulmonata</taxon>
        <taxon>Sacoglossa</taxon>
        <taxon>Placobranchoidea</taxon>
        <taxon>Plakobranchidae</taxon>
        <taxon>Elysia</taxon>
    </lineage>
</organism>
<keyword evidence="3" id="KW-1185">Reference proteome</keyword>
<gene>
    <name evidence="2" type="ORF">RRG08_020804</name>
</gene>
<accession>A0AAE0YQP9</accession>
<comment type="caution">
    <text evidence="2">The sequence shown here is derived from an EMBL/GenBank/DDBJ whole genome shotgun (WGS) entry which is preliminary data.</text>
</comment>
<protein>
    <submittedName>
        <fullName evidence="2">Uncharacterized protein</fullName>
    </submittedName>
</protein>
<evidence type="ECO:0000313" key="3">
    <source>
        <dbReference type="Proteomes" id="UP001283361"/>
    </source>
</evidence>
<proteinExistence type="predicted"/>
<sequence>MCVCVSVFKDHFDCVSQFGPRISSCILLRTQLFRNAVTAAGLVPHKTLHDITCNFAENIVMCLERPLSRACPLTVVETMTSALHRFLPPACAPVPAVFDREFSHTDPRSEVPSGTHLTEPALPVEQGTPELAESEQEPMHLETIIVEGGDAEN</sequence>
<evidence type="ECO:0000256" key="1">
    <source>
        <dbReference type="SAM" id="MobiDB-lite"/>
    </source>
</evidence>
<name>A0AAE0YQP9_9GAST</name>
<evidence type="ECO:0000313" key="2">
    <source>
        <dbReference type="EMBL" id="KAK3754891.1"/>
    </source>
</evidence>
<reference evidence="2" key="1">
    <citation type="journal article" date="2023" name="G3 (Bethesda)">
        <title>A reference genome for the long-term kleptoplast-retaining sea slug Elysia crispata morphotype clarki.</title>
        <authorList>
            <person name="Eastman K.E."/>
            <person name="Pendleton A.L."/>
            <person name="Shaikh M.A."/>
            <person name="Suttiyut T."/>
            <person name="Ogas R."/>
            <person name="Tomko P."/>
            <person name="Gavelis G."/>
            <person name="Widhalm J.R."/>
            <person name="Wisecaver J.H."/>
        </authorList>
    </citation>
    <scope>NUCLEOTIDE SEQUENCE</scope>
    <source>
        <strain evidence="2">ECLA1</strain>
    </source>
</reference>
<feature type="region of interest" description="Disordered" evidence="1">
    <location>
        <begin position="103"/>
        <end position="137"/>
    </location>
</feature>
<dbReference type="AlphaFoldDB" id="A0AAE0YQP9"/>